<sequence>MSYLVYVAGFGVAVTVFLWLRDLRIFYRTGLAGYRKAAYWGVPCTAITLLGYFVTASAEGWELLGLGLVLLGLYLQGRVDRENVWHGEGTAERFFGRAERTKDKGSRKRL</sequence>
<protein>
    <submittedName>
        <fullName evidence="2">ABC transporter permease</fullName>
    </submittedName>
</protein>
<evidence type="ECO:0000256" key="1">
    <source>
        <dbReference type="SAM" id="Phobius"/>
    </source>
</evidence>
<dbReference type="EMBL" id="WBKO01000002">
    <property type="protein sequence ID" value="MDV2482594.1"/>
    <property type="molecule type" value="Genomic_DNA"/>
</dbReference>
<evidence type="ECO:0000313" key="2">
    <source>
        <dbReference type="EMBL" id="MDV2482594.1"/>
    </source>
</evidence>
<dbReference type="RefSeq" id="WP_317065699.1">
    <property type="nucleotide sequence ID" value="NZ_WBKO01000002.1"/>
</dbReference>
<dbReference type="Proteomes" id="UP001281203">
    <property type="component" value="Unassembled WGS sequence"/>
</dbReference>
<gene>
    <name evidence="2" type="ORF">F8E02_11390</name>
</gene>
<evidence type="ECO:0000313" key="3">
    <source>
        <dbReference type="Proteomes" id="UP001281203"/>
    </source>
</evidence>
<keyword evidence="1" id="KW-1133">Transmembrane helix</keyword>
<name>A0ABU3X3F0_9EURY</name>
<accession>A0ABU3X3F0</accession>
<keyword evidence="1" id="KW-0472">Membrane</keyword>
<feature type="transmembrane region" description="Helical" evidence="1">
    <location>
        <begin position="37"/>
        <end position="54"/>
    </location>
</feature>
<proteinExistence type="predicted"/>
<keyword evidence="3" id="KW-1185">Reference proteome</keyword>
<reference evidence="2 3" key="1">
    <citation type="submission" date="2019-10" db="EMBL/GenBank/DDBJ databases">
        <title>Isolation and characterization of Methanoculleus sp. Wushi-C6 from a hot spring well.</title>
        <authorList>
            <person name="Chen S.-C."/>
            <person name="Lan Z.-H."/>
            <person name="You Y.-T."/>
            <person name="Lai M.-C."/>
        </authorList>
    </citation>
    <scope>NUCLEOTIDE SEQUENCE [LARGE SCALE GENOMIC DNA]</scope>
    <source>
        <strain evidence="2 3">Wushi-C6</strain>
    </source>
</reference>
<feature type="transmembrane region" description="Helical" evidence="1">
    <location>
        <begin position="6"/>
        <end position="25"/>
    </location>
</feature>
<comment type="caution">
    <text evidence="2">The sequence shown here is derived from an EMBL/GenBank/DDBJ whole genome shotgun (WGS) entry which is preliminary data.</text>
</comment>
<organism evidence="2 3">
    <name type="scientific">Methanoculleus caldifontis</name>
    <dbReference type="NCBI Taxonomy" id="2651577"/>
    <lineage>
        <taxon>Archaea</taxon>
        <taxon>Methanobacteriati</taxon>
        <taxon>Methanobacteriota</taxon>
        <taxon>Stenosarchaea group</taxon>
        <taxon>Methanomicrobia</taxon>
        <taxon>Methanomicrobiales</taxon>
        <taxon>Methanomicrobiaceae</taxon>
        <taxon>Methanoculleus</taxon>
    </lineage>
</organism>
<keyword evidence="1" id="KW-0812">Transmembrane</keyword>